<evidence type="ECO:0000313" key="7">
    <source>
        <dbReference type="EMBL" id="USW57675.1"/>
    </source>
</evidence>
<feature type="domain" description="Proteasome adapter and scaffold protein ECM29 HEAT-repeat" evidence="6">
    <location>
        <begin position="1292"/>
        <end position="1453"/>
    </location>
</feature>
<dbReference type="GO" id="GO:0005634">
    <property type="term" value="C:nucleus"/>
    <property type="evidence" value="ECO:0007669"/>
    <property type="project" value="TreeGrafter"/>
</dbReference>
<keyword evidence="4 7" id="KW-0647">Proteasome</keyword>
<dbReference type="GO" id="GO:0060090">
    <property type="term" value="F:molecular adaptor activity"/>
    <property type="evidence" value="ECO:0007669"/>
    <property type="project" value="InterPro"/>
</dbReference>
<dbReference type="Pfam" id="PF24492">
    <property type="entry name" value="HEAT_ECM29"/>
    <property type="match status" value="1"/>
</dbReference>
<reference evidence="7" key="1">
    <citation type="submission" date="2022-06" db="EMBL/GenBank/DDBJ databases">
        <title>Complete genome sequences of two strains of the flax pathogen Septoria linicola.</title>
        <authorList>
            <person name="Lapalu N."/>
            <person name="Simon A."/>
            <person name="Demenou B."/>
            <person name="Paumier D."/>
            <person name="Guillot M.-P."/>
            <person name="Gout L."/>
            <person name="Valade R."/>
        </authorList>
    </citation>
    <scope>NUCLEOTIDE SEQUENCE</scope>
    <source>
        <strain evidence="7">SE15195</strain>
    </source>
</reference>
<dbReference type="GO" id="GO:0000502">
    <property type="term" value="C:proteasome complex"/>
    <property type="evidence" value="ECO:0007669"/>
    <property type="project" value="UniProtKB-KW"/>
</dbReference>
<dbReference type="PANTHER" id="PTHR23346">
    <property type="entry name" value="TRANSLATIONAL ACTIVATOR GCN1-RELATED"/>
    <property type="match status" value="1"/>
</dbReference>
<dbReference type="InterPro" id="IPR011989">
    <property type="entry name" value="ARM-like"/>
</dbReference>
<dbReference type="InterPro" id="IPR024372">
    <property type="entry name" value="Ecm29_N"/>
</dbReference>
<evidence type="ECO:0000256" key="2">
    <source>
        <dbReference type="ARBA" id="ARBA00022490"/>
    </source>
</evidence>
<keyword evidence="3" id="KW-0677">Repeat</keyword>
<name>A0A9Q9EP28_9PEZI</name>
<protein>
    <submittedName>
        <fullName evidence="7">Armadillo-like helical, proteasome component Ecm29</fullName>
    </submittedName>
</protein>
<dbReference type="Pfam" id="PF13001">
    <property type="entry name" value="ECM29_N"/>
    <property type="match status" value="1"/>
</dbReference>
<dbReference type="PANTHER" id="PTHR23346:SF19">
    <property type="entry name" value="PROTEASOME ADAPTER AND SCAFFOLD PROTEIN ECM29"/>
    <property type="match status" value="1"/>
</dbReference>
<feature type="domain" description="Proteasome component Ecm29 N-terminal" evidence="5">
    <location>
        <begin position="12"/>
        <end position="530"/>
    </location>
</feature>
<evidence type="ECO:0000259" key="6">
    <source>
        <dbReference type="Pfam" id="PF24492"/>
    </source>
</evidence>
<dbReference type="SUPFAM" id="SSF48371">
    <property type="entry name" value="ARM repeat"/>
    <property type="match status" value="2"/>
</dbReference>
<proteinExistence type="predicted"/>
<evidence type="ECO:0000256" key="4">
    <source>
        <dbReference type="ARBA" id="ARBA00022942"/>
    </source>
</evidence>
<dbReference type="InterPro" id="IPR055443">
    <property type="entry name" value="HEAT_ECM29"/>
</dbReference>
<evidence type="ECO:0000259" key="5">
    <source>
        <dbReference type="Pfam" id="PF13001"/>
    </source>
</evidence>
<evidence type="ECO:0000256" key="3">
    <source>
        <dbReference type="ARBA" id="ARBA00022737"/>
    </source>
</evidence>
<dbReference type="Pfam" id="PF23731">
    <property type="entry name" value="ARM_ECM29_C"/>
    <property type="match status" value="1"/>
</dbReference>
<dbReference type="GO" id="GO:0043248">
    <property type="term" value="P:proteasome assembly"/>
    <property type="evidence" value="ECO:0007669"/>
    <property type="project" value="InterPro"/>
</dbReference>
<accession>A0A9Q9EP28</accession>
<organism evidence="7 8">
    <name type="scientific">Septoria linicola</name>
    <dbReference type="NCBI Taxonomy" id="215465"/>
    <lineage>
        <taxon>Eukaryota</taxon>
        <taxon>Fungi</taxon>
        <taxon>Dikarya</taxon>
        <taxon>Ascomycota</taxon>
        <taxon>Pezizomycotina</taxon>
        <taxon>Dothideomycetes</taxon>
        <taxon>Dothideomycetidae</taxon>
        <taxon>Mycosphaerellales</taxon>
        <taxon>Mycosphaerellaceae</taxon>
        <taxon>Septoria</taxon>
    </lineage>
</organism>
<gene>
    <name evidence="7" type="ORF">Slin15195_G109940</name>
</gene>
<dbReference type="EMBL" id="CP099427">
    <property type="protein sequence ID" value="USW57675.1"/>
    <property type="molecule type" value="Genomic_DNA"/>
</dbReference>
<comment type="subcellular location">
    <subcellularLocation>
        <location evidence="1">Cytoplasm</location>
    </subcellularLocation>
</comment>
<dbReference type="Proteomes" id="UP001056384">
    <property type="component" value="Chromosome 10"/>
</dbReference>
<dbReference type="InterPro" id="IPR016024">
    <property type="entry name" value="ARM-type_fold"/>
</dbReference>
<evidence type="ECO:0000313" key="8">
    <source>
        <dbReference type="Proteomes" id="UP001056384"/>
    </source>
</evidence>
<sequence length="1833" mass="201558">MASDEQRELSLVGKVELKIALTDTDAKLEAILKTYLAPVLLKLASSHESVRKKVISICQHVNTRVQPKSIQLPVAALIKQFKEQENTLIRHFDLLYIQQGVVRLSNAEKAELLPVVVSGIAKTGQHGSQIFYLLLRILPSIVIPPRGSKEDLELRAKLVVSDEDASYLASHIGKLILFTPQKGAANVSATCPGLTTEDYAFLNVNGKDEWNPAAGGLNLLQTKTLATKLLASGLFNDHDRFLPALFASADPASPISDVADDVMKRALPATDLEDEALIMSLWDLYFGKGTAPRVRPPLRVKILALFSKSTKSTTFDNRITRLVDDGIAITPDGEDIVMSNAPAQNSNISRETLKLRAAIFTYINFVARFGDKATLQAIAVPVVSRLRDFVENQGWPKIGPSEDLTSRAYAYEVIGLLAKTGPKNLLVEDEHPSLDLLRWLFESLARDASGNSITVSIEESLSTILGGMHRFTLEKHEQQVLEELLVSQMTQSADLERNSRLRSTRYVAVRYANRCLPYSSVKARWVNVLAAGAASDRPEVREEGERGLSPYWYRMLNGTSEGADKADITFPTFIAVVKEFFVAQTSITSDDTETIAGRARELHESSYTVMTAYARRILVQQALQEAQVPLNLDSEWERRLDAMTESDLPARNATKAYISRSAAEHTQSIDILLCALFECISLKTAASDHGRLVEFLSLSPDSLIEKHAQRSATLLPVLKSNNHMRRMAAAQTFGILASHEKANAESSLSSLLDTAKSWETAVGTSLSAVHGAVVSLAYYHSRSSYRGRSIVESDDYRTYLAVLFGIFTNARDDLLQEASFVSIGQLCMFGCLTPELVGEHSTLKEVSEKLYQKAKDGNEPAILCLGQLSMIIAEDSEDLQKVQDHLHKLHEVRQSEVHFTVGEAFTYVASGWESSALATKLDIDVNPAPKLGKVRERTLGKLVDKVLADCANTKPALKKAAVMWLLCLVQFCGEKLQSRLSECQTAFRRCLADRDELVQESASRGLGLVYEKGDRGLKDDLVRELVSSFSSDKQQLAGNVAADTQLFEPGQLPTGDGSVSTYKDIMSLASEVGDSSLVYKFMSMASSNAIWSSRAAFGRFGLSRVLSDSSVDGYLADNPKLYPKLFRYRFDPNGGVQRSMNDIWTALVPDSAATIDKHFDAIMEDLLSSILGKEWRVRQACCAAIADLVQGRPLEKYEQYLERIWGQCFKVLDDIKESVRAAASSLARTLTGVLTRALEADHSSTKNASAMLKHVLPFLLSPSGMESSAKDTQLFSVHTLLEIIKKANGATLRSFIPELVERLIGLLSSLEPEAVNYVHMNASKYNLTEQKIDDMRLSSVRSSPLMEAIERCLDLLDDDTMQKLQPRLESAMKSAVGLPSKVGSSRILVSLATRRMVLFKPYVDDTLKLLERLIIDRNDTVSSSYAAAAGYVVRGASDKQVLRYITFAKKLYFESEGDRESVTPRRSIAAGELMFAFAKNASDKFTAFATAALPFVFVGKHDSHEQVQGHFKETWEEAAGGSRAAQLYLKEILELCATHLDSPQWTLKHTAARTVAEATKAACVGESQLSAATGAALWPAIEKALSGKTWDGKEEVLFAFAKFVEAAKSFYLENASVRAAIVTIAIREAKRQNAAYRQHSIGALARVALARTDVDMSDAVFDAVDPLLKETPDEDAMEIDGSDNSRKADDIKETTMAGAIEALFASINPHVSDEVALARNTSRVLHEVASAKIATSARTLRSTFESIQAMFDRVRKEERNFKLEATAIMELKSLLFGSSITIQAIRLLRAQAVLAAVTSSPALVKEMESDIRASVGDEPSLEVRQVLDSAVQP</sequence>
<dbReference type="OrthoDB" id="16066at2759"/>
<dbReference type="Gene3D" id="1.25.10.10">
    <property type="entry name" value="Leucine-rich Repeat Variant"/>
    <property type="match status" value="3"/>
</dbReference>
<dbReference type="GO" id="GO:0036503">
    <property type="term" value="P:ERAD pathway"/>
    <property type="evidence" value="ECO:0007669"/>
    <property type="project" value="TreeGrafter"/>
</dbReference>
<dbReference type="GO" id="GO:0005737">
    <property type="term" value="C:cytoplasm"/>
    <property type="evidence" value="ECO:0007669"/>
    <property type="project" value="UniProtKB-SubCell"/>
</dbReference>
<evidence type="ECO:0000256" key="1">
    <source>
        <dbReference type="ARBA" id="ARBA00004496"/>
    </source>
</evidence>
<keyword evidence="8" id="KW-1185">Reference proteome</keyword>
<keyword evidence="2" id="KW-0963">Cytoplasm</keyword>